<comment type="caution">
    <text evidence="2">The sequence shown here is derived from an EMBL/GenBank/DDBJ whole genome shotgun (WGS) entry which is preliminary data.</text>
</comment>
<dbReference type="Proteomes" id="UP001500279">
    <property type="component" value="Unassembled WGS sequence"/>
</dbReference>
<dbReference type="InterPro" id="IPR035093">
    <property type="entry name" value="RelE/ParE_toxin_dom_sf"/>
</dbReference>
<evidence type="ECO:0000313" key="2">
    <source>
        <dbReference type="EMBL" id="GAA0757231.1"/>
    </source>
</evidence>
<evidence type="ECO:0000313" key="3">
    <source>
        <dbReference type="Proteomes" id="UP001500279"/>
    </source>
</evidence>
<gene>
    <name evidence="2" type="ORF">GCM10009107_36630</name>
</gene>
<name>A0ABN1K7C8_9BURK</name>
<protein>
    <submittedName>
        <fullName evidence="2">Type II toxin-antitoxin system RelE/ParE family toxin</fullName>
    </submittedName>
</protein>
<accession>A0ABN1K7C8</accession>
<dbReference type="EMBL" id="BAAAEW010000023">
    <property type="protein sequence ID" value="GAA0757231.1"/>
    <property type="molecule type" value="Genomic_DNA"/>
</dbReference>
<keyword evidence="3" id="KW-1185">Reference proteome</keyword>
<organism evidence="2 3">
    <name type="scientific">Ideonella azotifigens</name>
    <dbReference type="NCBI Taxonomy" id="513160"/>
    <lineage>
        <taxon>Bacteria</taxon>
        <taxon>Pseudomonadati</taxon>
        <taxon>Pseudomonadota</taxon>
        <taxon>Betaproteobacteria</taxon>
        <taxon>Burkholderiales</taxon>
        <taxon>Sphaerotilaceae</taxon>
        <taxon>Ideonella</taxon>
    </lineage>
</organism>
<keyword evidence="1" id="KW-1277">Toxin-antitoxin system</keyword>
<dbReference type="Gene3D" id="3.30.2310.20">
    <property type="entry name" value="RelE-like"/>
    <property type="match status" value="1"/>
</dbReference>
<proteinExistence type="predicted"/>
<reference evidence="2 3" key="1">
    <citation type="journal article" date="2019" name="Int. J. Syst. Evol. Microbiol.">
        <title>The Global Catalogue of Microorganisms (GCM) 10K type strain sequencing project: providing services to taxonomists for standard genome sequencing and annotation.</title>
        <authorList>
            <consortium name="The Broad Institute Genomics Platform"/>
            <consortium name="The Broad Institute Genome Sequencing Center for Infectious Disease"/>
            <person name="Wu L."/>
            <person name="Ma J."/>
        </authorList>
    </citation>
    <scope>NUCLEOTIDE SEQUENCE [LARGE SCALE GENOMIC DNA]</scope>
    <source>
        <strain evidence="2 3">JCM 15503</strain>
    </source>
</reference>
<dbReference type="Pfam" id="PF05016">
    <property type="entry name" value="ParE_toxin"/>
    <property type="match status" value="1"/>
</dbReference>
<dbReference type="RefSeq" id="WP_141289329.1">
    <property type="nucleotide sequence ID" value="NZ_BAAAEW010000023.1"/>
</dbReference>
<sequence>MSYLVELSASARLDLIRLHEHLLSRAQTHEDIEAAQHAIAAIGEAVSAQLKTNPFICRKATAGGRRRELVIPFGRTGYVALFEVIPTMEEVQAKVLVLAVRHQREEDYH</sequence>
<dbReference type="InterPro" id="IPR007712">
    <property type="entry name" value="RelE/ParE_toxin"/>
</dbReference>
<evidence type="ECO:0000256" key="1">
    <source>
        <dbReference type="ARBA" id="ARBA00022649"/>
    </source>
</evidence>